<dbReference type="Pfam" id="PF03734">
    <property type="entry name" value="YkuD"/>
    <property type="match status" value="1"/>
</dbReference>
<feature type="chain" id="PRO_5042189355" evidence="7">
    <location>
        <begin position="21"/>
        <end position="138"/>
    </location>
</feature>
<evidence type="ECO:0000256" key="4">
    <source>
        <dbReference type="ARBA" id="ARBA00022960"/>
    </source>
</evidence>
<dbReference type="Proteomes" id="UP000294721">
    <property type="component" value="Unassembled WGS sequence"/>
</dbReference>
<evidence type="ECO:0000256" key="5">
    <source>
        <dbReference type="ARBA" id="ARBA00022984"/>
    </source>
</evidence>
<dbReference type="GO" id="GO:0009252">
    <property type="term" value="P:peptidoglycan biosynthetic process"/>
    <property type="evidence" value="ECO:0007669"/>
    <property type="project" value="UniProtKB-KW"/>
</dbReference>
<comment type="similarity">
    <text evidence="2">Belongs to the YkuD family.</text>
</comment>
<dbReference type="EMBL" id="CP091507">
    <property type="protein sequence ID" value="UOO79301.1"/>
    <property type="molecule type" value="Genomic_DNA"/>
</dbReference>
<keyword evidence="7" id="KW-0732">Signal</keyword>
<evidence type="ECO:0000256" key="2">
    <source>
        <dbReference type="ARBA" id="ARBA00005992"/>
    </source>
</evidence>
<dbReference type="InterPro" id="IPR038063">
    <property type="entry name" value="Transpep_catalytic_dom"/>
</dbReference>
<evidence type="ECO:0000256" key="1">
    <source>
        <dbReference type="ARBA" id="ARBA00004752"/>
    </source>
</evidence>
<evidence type="ECO:0000256" key="7">
    <source>
        <dbReference type="SAM" id="SignalP"/>
    </source>
</evidence>
<keyword evidence="11" id="KW-1185">Reference proteome</keyword>
<feature type="domain" description="L,D-TPase catalytic" evidence="8">
    <location>
        <begin position="46"/>
        <end position="125"/>
    </location>
</feature>
<keyword evidence="4" id="KW-0133">Cell shape</keyword>
<evidence type="ECO:0000256" key="6">
    <source>
        <dbReference type="ARBA" id="ARBA00023316"/>
    </source>
</evidence>
<dbReference type="AlphaFoldDB" id="A0AAE9GYP3"/>
<reference evidence="10" key="3">
    <citation type="journal article" date="2022" name="Res Sq">
        <title>Evolution of multicellular longitudinally dividing oral cavity symbionts (Neisseriaceae).</title>
        <authorList>
            <person name="Nyongesa S."/>
            <person name="Weber P."/>
            <person name="Bernet E."/>
            <person name="Pullido F."/>
            <person name="Nieckarz M."/>
            <person name="Delaby M."/>
            <person name="Nieves C."/>
            <person name="Viehboeck T."/>
            <person name="Krause N."/>
            <person name="Rivera-Millot A."/>
            <person name="Nakamura A."/>
            <person name="Vischer N."/>
            <person name="VanNieuwenhze M."/>
            <person name="Brun Y."/>
            <person name="Cava F."/>
            <person name="Bulgheresi S."/>
            <person name="Veyrier F."/>
        </authorList>
    </citation>
    <scope>NUCLEOTIDE SEQUENCE</scope>
    <source>
        <strain evidence="10">1258/02</strain>
    </source>
</reference>
<gene>
    <name evidence="9" type="ORF">EV680_10827</name>
    <name evidence="10" type="ORF">LVJ78_11560</name>
</gene>
<evidence type="ECO:0000313" key="12">
    <source>
        <dbReference type="Proteomes" id="UP000829756"/>
    </source>
</evidence>
<feature type="signal peptide" evidence="7">
    <location>
        <begin position="1"/>
        <end position="20"/>
    </location>
</feature>
<keyword evidence="3" id="KW-0808">Transferase</keyword>
<keyword evidence="6" id="KW-0961">Cell wall biogenesis/degradation</keyword>
<dbReference type="InterPro" id="IPR005490">
    <property type="entry name" value="LD_TPept_cat_dom"/>
</dbReference>
<evidence type="ECO:0000256" key="3">
    <source>
        <dbReference type="ARBA" id="ARBA00022679"/>
    </source>
</evidence>
<dbReference type="SUPFAM" id="SSF141523">
    <property type="entry name" value="L,D-transpeptidase catalytic domain-like"/>
    <property type="match status" value="1"/>
</dbReference>
<reference evidence="10" key="2">
    <citation type="submission" date="2021-12" db="EMBL/GenBank/DDBJ databases">
        <authorList>
            <person name="Veyrier F.J."/>
        </authorList>
    </citation>
    <scope>NUCLEOTIDE SEQUENCE</scope>
    <source>
        <strain evidence="10">1258/02</strain>
    </source>
</reference>
<comment type="pathway">
    <text evidence="1">Cell wall biogenesis; peptidoglycan biosynthesis.</text>
</comment>
<protein>
    <submittedName>
        <fullName evidence="10">L,D-transpeptidase family protein</fullName>
    </submittedName>
    <submittedName>
        <fullName evidence="9">L,D-transpeptidase-like protein</fullName>
    </submittedName>
</protein>
<dbReference type="Proteomes" id="UP000829756">
    <property type="component" value="Chromosome"/>
</dbReference>
<dbReference type="GO" id="GO:0071555">
    <property type="term" value="P:cell wall organization"/>
    <property type="evidence" value="ECO:0007669"/>
    <property type="project" value="UniProtKB-KW"/>
</dbReference>
<reference evidence="9 11" key="1">
    <citation type="submission" date="2019-03" db="EMBL/GenBank/DDBJ databases">
        <title>Genomic Encyclopedia of Type Strains, Phase IV (KMG-IV): sequencing the most valuable type-strain genomes for metagenomic binning, comparative biology and taxonomic classification.</title>
        <authorList>
            <person name="Goeker M."/>
        </authorList>
    </citation>
    <scope>NUCLEOTIDE SEQUENCE [LARGE SCALE GENOMIC DNA]</scope>
    <source>
        <strain evidence="9 11">DSM 17474</strain>
    </source>
</reference>
<dbReference type="KEGG" id="usu:LVJ78_11560"/>
<sequence length="138" mass="15814">MHSGKTLWITLISLSLCAQAFGADPRKRKAVVDTKKAELCLEERCYPVLVGKDTPKGTFDLNIVKTDRRGYGGDVMSFKEDAKYLYAIHRVWTLKPEERRLERIASPNAADRYITHGCINVTDDVYEKLKSYFVVEIR</sequence>
<dbReference type="Gene3D" id="2.40.440.10">
    <property type="entry name" value="L,D-transpeptidase catalytic domain-like"/>
    <property type="match status" value="1"/>
</dbReference>
<dbReference type="GO" id="GO:0008360">
    <property type="term" value="P:regulation of cell shape"/>
    <property type="evidence" value="ECO:0007669"/>
    <property type="project" value="UniProtKB-KW"/>
</dbReference>
<dbReference type="RefSeq" id="WP_132953482.1">
    <property type="nucleotide sequence ID" value="NZ_CP091507.1"/>
</dbReference>
<dbReference type="GO" id="GO:0004180">
    <property type="term" value="F:carboxypeptidase activity"/>
    <property type="evidence" value="ECO:0007669"/>
    <property type="project" value="UniProtKB-ARBA"/>
</dbReference>
<evidence type="ECO:0000259" key="8">
    <source>
        <dbReference type="Pfam" id="PF03734"/>
    </source>
</evidence>
<evidence type="ECO:0000313" key="11">
    <source>
        <dbReference type="Proteomes" id="UP000294721"/>
    </source>
</evidence>
<keyword evidence="5" id="KW-0573">Peptidoglycan synthesis</keyword>
<proteinExistence type="inferred from homology"/>
<name>A0AAE9GYP3_9NEIS</name>
<dbReference type="GO" id="GO:0016740">
    <property type="term" value="F:transferase activity"/>
    <property type="evidence" value="ECO:0007669"/>
    <property type="project" value="UniProtKB-KW"/>
</dbReference>
<evidence type="ECO:0000313" key="9">
    <source>
        <dbReference type="EMBL" id="TCP07310.1"/>
    </source>
</evidence>
<dbReference type="CDD" id="cd16913">
    <property type="entry name" value="YkuD_like"/>
    <property type="match status" value="1"/>
</dbReference>
<dbReference type="EMBL" id="SLXE01000008">
    <property type="protein sequence ID" value="TCP07310.1"/>
    <property type="molecule type" value="Genomic_DNA"/>
</dbReference>
<evidence type="ECO:0000313" key="10">
    <source>
        <dbReference type="EMBL" id="UOO79301.1"/>
    </source>
</evidence>
<organism evidence="10 12">
    <name type="scientific">Uruburuella suis</name>
    <dbReference type="NCBI Taxonomy" id="252130"/>
    <lineage>
        <taxon>Bacteria</taxon>
        <taxon>Pseudomonadati</taxon>
        <taxon>Pseudomonadota</taxon>
        <taxon>Betaproteobacteria</taxon>
        <taxon>Neisseriales</taxon>
        <taxon>Neisseriaceae</taxon>
        <taxon>Uruburuella</taxon>
    </lineage>
</organism>
<accession>A0AAE9GYP3</accession>